<feature type="domain" description="Serine aminopeptidase S33" evidence="2">
    <location>
        <begin position="109"/>
        <end position="234"/>
    </location>
</feature>
<dbReference type="Gene3D" id="3.40.50.1820">
    <property type="entry name" value="alpha/beta hydrolase"/>
    <property type="match status" value="1"/>
</dbReference>
<dbReference type="GO" id="GO:0016020">
    <property type="term" value="C:membrane"/>
    <property type="evidence" value="ECO:0007669"/>
    <property type="project" value="TreeGrafter"/>
</dbReference>
<proteinExistence type="predicted"/>
<dbReference type="SUPFAM" id="SSF53474">
    <property type="entry name" value="alpha/beta-Hydrolases"/>
    <property type="match status" value="1"/>
</dbReference>
<organism evidence="3">
    <name type="scientific">Trieres chinensis</name>
    <name type="common">Marine centric diatom</name>
    <name type="synonym">Odontella sinensis</name>
    <dbReference type="NCBI Taxonomy" id="1514140"/>
    <lineage>
        <taxon>Eukaryota</taxon>
        <taxon>Sar</taxon>
        <taxon>Stramenopiles</taxon>
        <taxon>Ochrophyta</taxon>
        <taxon>Bacillariophyta</taxon>
        <taxon>Mediophyceae</taxon>
        <taxon>Biddulphiophycidae</taxon>
        <taxon>Eupodiscales</taxon>
        <taxon>Parodontellaceae</taxon>
        <taxon>Trieres</taxon>
    </lineage>
</organism>
<evidence type="ECO:0000313" key="3">
    <source>
        <dbReference type="EMBL" id="CAD9333436.1"/>
    </source>
</evidence>
<dbReference type="GO" id="GO:0008474">
    <property type="term" value="F:palmitoyl-(protein) hydrolase activity"/>
    <property type="evidence" value="ECO:0007669"/>
    <property type="project" value="TreeGrafter"/>
</dbReference>
<reference evidence="3" key="1">
    <citation type="submission" date="2021-01" db="EMBL/GenBank/DDBJ databases">
        <authorList>
            <person name="Corre E."/>
            <person name="Pelletier E."/>
            <person name="Niang G."/>
            <person name="Scheremetjew M."/>
            <person name="Finn R."/>
            <person name="Kale V."/>
            <person name="Holt S."/>
            <person name="Cochrane G."/>
            <person name="Meng A."/>
            <person name="Brown T."/>
            <person name="Cohen L."/>
        </authorList>
    </citation>
    <scope>NUCLEOTIDE SEQUENCE</scope>
    <source>
        <strain evidence="3">Grunow 1884</strain>
    </source>
</reference>
<name>A0A7S2EFI0_TRICV</name>
<evidence type="ECO:0000259" key="2">
    <source>
        <dbReference type="Pfam" id="PF12146"/>
    </source>
</evidence>
<feature type="transmembrane region" description="Helical" evidence="1">
    <location>
        <begin position="23"/>
        <end position="44"/>
    </location>
</feature>
<keyword evidence="1" id="KW-0812">Transmembrane</keyword>
<evidence type="ECO:0000256" key="1">
    <source>
        <dbReference type="SAM" id="Phobius"/>
    </source>
</evidence>
<dbReference type="AlphaFoldDB" id="A0A7S2EFI0"/>
<keyword evidence="1" id="KW-0472">Membrane</keyword>
<dbReference type="InterPro" id="IPR029058">
    <property type="entry name" value="AB_hydrolase_fold"/>
</dbReference>
<accession>A0A7S2EFI0</accession>
<keyword evidence="1" id="KW-1133">Transmembrane helix</keyword>
<dbReference type="PANTHER" id="PTHR12277:SF81">
    <property type="entry name" value="PROTEIN ABHD13"/>
    <property type="match status" value="1"/>
</dbReference>
<sequence>MAVPDDSIVASSPQTWKGSLATLLWRCGGLFGTLAAVAVALLYAKQESLLYFPEIGNVPRRPGQNPRKYRSPAEHGIPYETHMIRCDDGVSIHSWLLLHPHSRQDRLPTLIFFHGNAGNIGLRLPNAIQMFNYLNANVLLVEYRGYGDSDDAKPTESGLKRDSEAALRFISEHQSVDPARIFVFGRSLGGAVAFHLGQHAERNEIPLAGVIVENTFVSISKMVDHLMPLIAPLKSIVLRIGWDSGRIAPRMKSPILYLAGAADQLVPHDHMQELYRASRTSSVCPRIHVIKDGTHNETWLQGGREYWLKIRAFIDEVLAAERSAGAFRSPSASDAEEWSATKSSSVAVGMGMETETETVSGSSIPTMPANLMGMAKEATAAAVPKDGVTKKDI</sequence>
<protein>
    <recommendedName>
        <fullName evidence="2">Serine aminopeptidase S33 domain-containing protein</fullName>
    </recommendedName>
</protein>
<dbReference type="PANTHER" id="PTHR12277">
    <property type="entry name" value="ALPHA/BETA HYDROLASE DOMAIN-CONTAINING PROTEIN"/>
    <property type="match status" value="1"/>
</dbReference>
<dbReference type="Pfam" id="PF12146">
    <property type="entry name" value="Hydrolase_4"/>
    <property type="match status" value="1"/>
</dbReference>
<dbReference type="InterPro" id="IPR022742">
    <property type="entry name" value="Hydrolase_4"/>
</dbReference>
<gene>
    <name evidence="3" type="ORF">OSIN01602_LOCUS7113</name>
</gene>
<dbReference type="EMBL" id="HBGO01012772">
    <property type="protein sequence ID" value="CAD9333436.1"/>
    <property type="molecule type" value="Transcribed_RNA"/>
</dbReference>